<gene>
    <name evidence="2" type="ORF">FHS48_003085</name>
</gene>
<evidence type="ECO:0000313" key="3">
    <source>
        <dbReference type="Proteomes" id="UP000544872"/>
    </source>
</evidence>
<accession>A0A7W9ZK27</accession>
<organism evidence="2 3">
    <name type="scientific">Novispirillum itersonii</name>
    <name type="common">Aquaspirillum itersonii</name>
    <dbReference type="NCBI Taxonomy" id="189"/>
    <lineage>
        <taxon>Bacteria</taxon>
        <taxon>Pseudomonadati</taxon>
        <taxon>Pseudomonadota</taxon>
        <taxon>Alphaproteobacteria</taxon>
        <taxon>Rhodospirillales</taxon>
        <taxon>Novispirillaceae</taxon>
        <taxon>Novispirillum</taxon>
    </lineage>
</organism>
<proteinExistence type="predicted"/>
<feature type="region of interest" description="Disordered" evidence="1">
    <location>
        <begin position="1"/>
        <end position="41"/>
    </location>
</feature>
<keyword evidence="3" id="KW-1185">Reference proteome</keyword>
<dbReference type="RefSeq" id="WP_260402511.1">
    <property type="nucleotide sequence ID" value="NZ_JACIIX010000012.1"/>
</dbReference>
<sequence>MTAALMGRAHSRPGTADTARPAPLTPSAPGDMQPDAGGAAP</sequence>
<evidence type="ECO:0000313" key="2">
    <source>
        <dbReference type="EMBL" id="MBB6211644.1"/>
    </source>
</evidence>
<protein>
    <submittedName>
        <fullName evidence="2">Uncharacterized protein</fullName>
    </submittedName>
</protein>
<dbReference type="Proteomes" id="UP000544872">
    <property type="component" value="Unassembled WGS sequence"/>
</dbReference>
<comment type="caution">
    <text evidence="2">The sequence shown here is derived from an EMBL/GenBank/DDBJ whole genome shotgun (WGS) entry which is preliminary data.</text>
</comment>
<reference evidence="2 3" key="1">
    <citation type="submission" date="2020-08" db="EMBL/GenBank/DDBJ databases">
        <title>Genomic Encyclopedia of Type Strains, Phase IV (KMG-IV): sequencing the most valuable type-strain genomes for metagenomic binning, comparative biology and taxonomic classification.</title>
        <authorList>
            <person name="Goeker M."/>
        </authorList>
    </citation>
    <scope>NUCLEOTIDE SEQUENCE [LARGE SCALE GENOMIC DNA]</scope>
    <source>
        <strain evidence="2 3">DSM 11590</strain>
    </source>
</reference>
<name>A0A7W9ZK27_NOVIT</name>
<dbReference type="AlphaFoldDB" id="A0A7W9ZK27"/>
<evidence type="ECO:0000256" key="1">
    <source>
        <dbReference type="SAM" id="MobiDB-lite"/>
    </source>
</evidence>
<dbReference type="EMBL" id="JACIIX010000012">
    <property type="protein sequence ID" value="MBB6211644.1"/>
    <property type="molecule type" value="Genomic_DNA"/>
</dbReference>